<feature type="domain" description="UBP-type" evidence="14">
    <location>
        <begin position="54"/>
        <end position="194"/>
    </location>
</feature>
<keyword evidence="4" id="KW-0479">Metal-binding</keyword>
<keyword evidence="7 11" id="KW-0378">Hydrolase</keyword>
<dbReference type="PROSITE" id="PS00973">
    <property type="entry name" value="USP_2"/>
    <property type="match status" value="1"/>
</dbReference>
<dbReference type="PROSITE" id="PS50271">
    <property type="entry name" value="ZF_UBP"/>
    <property type="match status" value="1"/>
</dbReference>
<keyword evidence="5 10" id="KW-0863">Zinc-finger</keyword>
<dbReference type="InterPro" id="IPR018200">
    <property type="entry name" value="USP_CS"/>
</dbReference>
<evidence type="ECO:0000256" key="4">
    <source>
        <dbReference type="ARBA" id="ARBA00022723"/>
    </source>
</evidence>
<keyword evidence="3 11" id="KW-0645">Protease</keyword>
<keyword evidence="6 11" id="KW-0833">Ubl conjugation pathway</keyword>
<evidence type="ECO:0000256" key="1">
    <source>
        <dbReference type="ARBA" id="ARBA00000707"/>
    </source>
</evidence>
<comment type="caution">
    <text evidence="15">The sequence shown here is derived from an EMBL/GenBank/DDBJ whole genome shotgun (WGS) entry which is preliminary data.</text>
</comment>
<dbReference type="SUPFAM" id="SSF54001">
    <property type="entry name" value="Cysteine proteinases"/>
    <property type="match status" value="1"/>
</dbReference>
<keyword evidence="9" id="KW-0862">Zinc</keyword>
<dbReference type="GO" id="GO:0016579">
    <property type="term" value="P:protein deubiquitination"/>
    <property type="evidence" value="ECO:0007669"/>
    <property type="project" value="InterPro"/>
</dbReference>
<evidence type="ECO:0000259" key="14">
    <source>
        <dbReference type="PROSITE" id="PS50271"/>
    </source>
</evidence>
<accession>A0A507DWN5</accession>
<gene>
    <name evidence="15" type="ORF">PhCBS80983_g04927</name>
</gene>
<dbReference type="PANTHER" id="PTHR24006:SF888">
    <property type="entry name" value="UBIQUITIN CARBOXYL-TERMINAL HYDROLASE 30"/>
    <property type="match status" value="1"/>
</dbReference>
<name>A0A507DWN5_9FUNG</name>
<dbReference type="InterPro" id="IPR001394">
    <property type="entry name" value="Peptidase_C19_UCH"/>
</dbReference>
<evidence type="ECO:0000256" key="6">
    <source>
        <dbReference type="ARBA" id="ARBA00022786"/>
    </source>
</evidence>
<proteinExistence type="inferred from homology"/>
<feature type="compositionally biased region" description="Basic and acidic residues" evidence="12">
    <location>
        <begin position="624"/>
        <end position="636"/>
    </location>
</feature>
<comment type="catalytic activity">
    <reaction evidence="1 11">
        <text>Thiol-dependent hydrolysis of ester, thioester, amide, peptide and isopeptide bonds formed by the C-terminal Gly of ubiquitin (a 76-residue protein attached to proteins as an intracellular targeting signal).</text>
        <dbReference type="EC" id="3.4.19.12"/>
    </reaction>
</comment>
<dbReference type="PROSITE" id="PS00972">
    <property type="entry name" value="USP_1"/>
    <property type="match status" value="1"/>
</dbReference>
<feature type="compositionally biased region" description="Polar residues" evidence="12">
    <location>
        <begin position="602"/>
        <end position="622"/>
    </location>
</feature>
<dbReference type="PROSITE" id="PS50235">
    <property type="entry name" value="USP_3"/>
    <property type="match status" value="1"/>
</dbReference>
<dbReference type="InterPro" id="IPR050164">
    <property type="entry name" value="Peptidase_C19"/>
</dbReference>
<dbReference type="Proteomes" id="UP000318582">
    <property type="component" value="Unassembled WGS sequence"/>
</dbReference>
<dbReference type="STRING" id="109895.A0A507DWN5"/>
<dbReference type="SMART" id="SM00290">
    <property type="entry name" value="ZnF_UBP"/>
    <property type="match status" value="1"/>
</dbReference>
<evidence type="ECO:0000313" key="16">
    <source>
        <dbReference type="Proteomes" id="UP000318582"/>
    </source>
</evidence>
<comment type="similarity">
    <text evidence="2 11">Belongs to the peptidase C19 family.</text>
</comment>
<organism evidence="15 16">
    <name type="scientific">Powellomyces hirtus</name>
    <dbReference type="NCBI Taxonomy" id="109895"/>
    <lineage>
        <taxon>Eukaryota</taxon>
        <taxon>Fungi</taxon>
        <taxon>Fungi incertae sedis</taxon>
        <taxon>Chytridiomycota</taxon>
        <taxon>Chytridiomycota incertae sedis</taxon>
        <taxon>Chytridiomycetes</taxon>
        <taxon>Spizellomycetales</taxon>
        <taxon>Powellomycetaceae</taxon>
        <taxon>Powellomyces</taxon>
    </lineage>
</organism>
<dbReference type="Gene3D" id="3.90.70.10">
    <property type="entry name" value="Cysteine proteinases"/>
    <property type="match status" value="2"/>
</dbReference>
<reference evidence="15 16" key="1">
    <citation type="journal article" date="2019" name="Sci. Rep.">
        <title>Comparative genomics of chytrid fungi reveal insights into the obligate biotrophic and pathogenic lifestyle of Synchytrium endobioticum.</title>
        <authorList>
            <person name="van de Vossenberg B.T.L.H."/>
            <person name="Warris S."/>
            <person name="Nguyen H.D.T."/>
            <person name="van Gent-Pelzer M.P.E."/>
            <person name="Joly D.L."/>
            <person name="van de Geest H.C."/>
            <person name="Bonants P.J.M."/>
            <person name="Smith D.S."/>
            <person name="Levesque C.A."/>
            <person name="van der Lee T.A.J."/>
        </authorList>
    </citation>
    <scope>NUCLEOTIDE SEQUENCE [LARGE SCALE GENOMIC DNA]</scope>
    <source>
        <strain evidence="15 16">CBS 809.83</strain>
    </source>
</reference>
<dbReference type="AlphaFoldDB" id="A0A507DWN5"/>
<evidence type="ECO:0000256" key="11">
    <source>
        <dbReference type="RuleBase" id="RU366025"/>
    </source>
</evidence>
<evidence type="ECO:0000256" key="10">
    <source>
        <dbReference type="PROSITE-ProRule" id="PRU00502"/>
    </source>
</evidence>
<protein>
    <recommendedName>
        <fullName evidence="11">Ubiquitin carboxyl-terminal hydrolase</fullName>
        <ecNumber evidence="11">3.4.19.12</ecNumber>
    </recommendedName>
</protein>
<feature type="region of interest" description="Disordered" evidence="12">
    <location>
        <begin position="1"/>
        <end position="52"/>
    </location>
</feature>
<dbReference type="GO" id="GO:0005829">
    <property type="term" value="C:cytosol"/>
    <property type="evidence" value="ECO:0007669"/>
    <property type="project" value="TreeGrafter"/>
</dbReference>
<dbReference type="InterPro" id="IPR013083">
    <property type="entry name" value="Znf_RING/FYVE/PHD"/>
</dbReference>
<dbReference type="InterPro" id="IPR001607">
    <property type="entry name" value="Znf_UBP"/>
</dbReference>
<evidence type="ECO:0000256" key="2">
    <source>
        <dbReference type="ARBA" id="ARBA00009085"/>
    </source>
</evidence>
<dbReference type="EC" id="3.4.19.12" evidence="11"/>
<evidence type="ECO:0000256" key="3">
    <source>
        <dbReference type="ARBA" id="ARBA00022670"/>
    </source>
</evidence>
<dbReference type="Pfam" id="PF02148">
    <property type="entry name" value="zf-UBP"/>
    <property type="match status" value="1"/>
</dbReference>
<feature type="region of interest" description="Disordered" evidence="12">
    <location>
        <begin position="726"/>
        <end position="746"/>
    </location>
</feature>
<feature type="domain" description="USP" evidence="13">
    <location>
        <begin position="223"/>
        <end position="822"/>
    </location>
</feature>
<feature type="compositionally biased region" description="Basic and acidic residues" evidence="12">
    <location>
        <begin position="93"/>
        <end position="112"/>
    </location>
</feature>
<feature type="region of interest" description="Disordered" evidence="12">
    <location>
        <begin position="595"/>
        <end position="664"/>
    </location>
</feature>
<dbReference type="EMBL" id="QEAQ01000091">
    <property type="protein sequence ID" value="TPX55921.1"/>
    <property type="molecule type" value="Genomic_DNA"/>
</dbReference>
<feature type="region of interest" description="Disordered" evidence="12">
    <location>
        <begin position="489"/>
        <end position="527"/>
    </location>
</feature>
<dbReference type="InterPro" id="IPR038765">
    <property type="entry name" value="Papain-like_cys_pep_sf"/>
</dbReference>
<dbReference type="InterPro" id="IPR028889">
    <property type="entry name" value="USP"/>
</dbReference>
<dbReference type="SUPFAM" id="SSF57850">
    <property type="entry name" value="RING/U-box"/>
    <property type="match status" value="1"/>
</dbReference>
<feature type="compositionally biased region" description="Basic residues" evidence="12">
    <location>
        <begin position="1"/>
        <end position="18"/>
    </location>
</feature>
<dbReference type="Pfam" id="PF00443">
    <property type="entry name" value="UCH"/>
    <property type="match status" value="1"/>
</dbReference>
<evidence type="ECO:0000259" key="13">
    <source>
        <dbReference type="PROSITE" id="PS50235"/>
    </source>
</evidence>
<evidence type="ECO:0000313" key="15">
    <source>
        <dbReference type="EMBL" id="TPX55921.1"/>
    </source>
</evidence>
<sequence length="830" mass="90250">MVQKTKAKKGRKPRKSAGAKRTNSSSALDPEIPQDPSIAISDAESNDESTPSVKKCSHLKACVRITRLSKQLPSTLKKGTYCMACRKDEQRAKALEKNKRDSINTNDARLDSEQDSPAPSSEPSSLWLCLKCGQLNCGRNDHEHALKHFEDEAHAIAINVENLECWCYSCDTDLVGSSTHNQLVLESKAMVEKVLKIPAKDVAVEKAAPTVTKAKLKKDISTPGLTNLGNTCFFNSVMQCINYTTPLWQARAKLAVSNSVHRPVSDALLEFLDAMKAQRALGGGSVNPRSLFGVLSNEWRMYKRMGQQDSHELLRRLLDGVREEQLDRSPGRKPGPQITPVDEVFGGKLCQIIVCDTCKHISYAFEDYLDLSLPIKDEVNDSWGLSSLFSRRKSTKSVSPSREGVDDSFIRDEDLGAKSQYAKDPDNLKLVKMLLEPTAGPVAKSDPTLQQCIAKFMAVETLQGDSVYSCDTCFKLKYGLTPAENRKELEQAGNDDSSLGSGEESDSGVNGKSSDAPSIENAGTPKITRTAPDVLQLTVHDANAHVFGFLGQNGPVATIPAADAVTDSGAVTPNTIVGTPKTSAETLVTLNDLGRQTPDAIGSTSLASAESANDGSEKSPSASDAERSSDETRDAEEVPSGCQKRPSAQPAGASRTGRLHRPPVQTRAYKRYLMHTTPEVLVVHLKRFQQVGFGGRTKKVEDVVAFEYEMDVSSFLAPPEVEKAVKEGSSDGNVARPVTPPGARARRRDGKYRLYGVVVHGGGLFSGHYVAYVRVGGTEGKASDADEEVESEWAYCSDTHVRPSSWEEVSKAQAYILMYERLPTAPEPAR</sequence>
<dbReference type="GO" id="GO:0004843">
    <property type="term" value="F:cysteine-type deubiquitinase activity"/>
    <property type="evidence" value="ECO:0007669"/>
    <property type="project" value="UniProtKB-UniRule"/>
</dbReference>
<dbReference type="GO" id="GO:0008270">
    <property type="term" value="F:zinc ion binding"/>
    <property type="evidence" value="ECO:0007669"/>
    <property type="project" value="UniProtKB-KW"/>
</dbReference>
<keyword evidence="16" id="KW-1185">Reference proteome</keyword>
<evidence type="ECO:0000256" key="7">
    <source>
        <dbReference type="ARBA" id="ARBA00022801"/>
    </source>
</evidence>
<dbReference type="GO" id="GO:0006508">
    <property type="term" value="P:proteolysis"/>
    <property type="evidence" value="ECO:0007669"/>
    <property type="project" value="UniProtKB-KW"/>
</dbReference>
<feature type="region of interest" description="Disordered" evidence="12">
    <location>
        <begin position="93"/>
        <end position="123"/>
    </location>
</feature>
<dbReference type="Gene3D" id="3.30.40.10">
    <property type="entry name" value="Zinc/RING finger domain, C3HC4 (zinc finger)"/>
    <property type="match status" value="1"/>
</dbReference>
<evidence type="ECO:0000256" key="5">
    <source>
        <dbReference type="ARBA" id="ARBA00022771"/>
    </source>
</evidence>
<keyword evidence="8 11" id="KW-0788">Thiol protease</keyword>
<evidence type="ECO:0000256" key="9">
    <source>
        <dbReference type="ARBA" id="ARBA00022833"/>
    </source>
</evidence>
<evidence type="ECO:0000256" key="8">
    <source>
        <dbReference type="ARBA" id="ARBA00022807"/>
    </source>
</evidence>
<evidence type="ECO:0000256" key="12">
    <source>
        <dbReference type="SAM" id="MobiDB-lite"/>
    </source>
</evidence>
<dbReference type="GO" id="GO:0005634">
    <property type="term" value="C:nucleus"/>
    <property type="evidence" value="ECO:0007669"/>
    <property type="project" value="TreeGrafter"/>
</dbReference>
<dbReference type="PANTHER" id="PTHR24006">
    <property type="entry name" value="UBIQUITIN CARBOXYL-TERMINAL HYDROLASE"/>
    <property type="match status" value="1"/>
</dbReference>